<evidence type="ECO:0008006" key="4">
    <source>
        <dbReference type="Google" id="ProtNLM"/>
    </source>
</evidence>
<accession>A0A916VF20</accession>
<proteinExistence type="predicted"/>
<evidence type="ECO:0000256" key="1">
    <source>
        <dbReference type="SAM" id="MobiDB-lite"/>
    </source>
</evidence>
<dbReference type="Proteomes" id="UP000654993">
    <property type="component" value="Unassembled WGS sequence"/>
</dbReference>
<feature type="region of interest" description="Disordered" evidence="1">
    <location>
        <begin position="27"/>
        <end position="49"/>
    </location>
</feature>
<dbReference type="RefSeq" id="WP_200965674.1">
    <property type="nucleotide sequence ID" value="NZ_BMAQ01000005.1"/>
</dbReference>
<reference evidence="2" key="1">
    <citation type="submission" date="2020-08" db="EMBL/GenBank/DDBJ databases">
        <authorList>
            <person name="Uke A."/>
            <person name="Chhe C."/>
            <person name="Baramee S."/>
            <person name="Kosugi A."/>
        </authorList>
    </citation>
    <scope>NUCLEOTIDE SEQUENCE</scope>
    <source>
        <strain evidence="2">DA-C8</strain>
    </source>
</reference>
<dbReference type="EMBL" id="BMAQ01000005">
    <property type="protein sequence ID" value="GFR37388.1"/>
    <property type="molecule type" value="Genomic_DNA"/>
</dbReference>
<comment type="caution">
    <text evidence="2">The sequence shown here is derived from an EMBL/GenBank/DDBJ whole genome shotgun (WGS) entry which is preliminary data.</text>
</comment>
<organism evidence="2 3">
    <name type="scientific">Insulibacter thermoxylanivorax</name>
    <dbReference type="NCBI Taxonomy" id="2749268"/>
    <lineage>
        <taxon>Bacteria</taxon>
        <taxon>Bacillati</taxon>
        <taxon>Bacillota</taxon>
        <taxon>Bacilli</taxon>
        <taxon>Bacillales</taxon>
        <taxon>Paenibacillaceae</taxon>
        <taxon>Insulibacter</taxon>
    </lineage>
</organism>
<evidence type="ECO:0000313" key="3">
    <source>
        <dbReference type="Proteomes" id="UP000654993"/>
    </source>
</evidence>
<sequence>MHKANQKHRRPMPIGRRHDVEYAEELADVEDQQAQATAEAAERRQMGRT</sequence>
<protein>
    <recommendedName>
        <fullName evidence="4">YfhD-like protein</fullName>
    </recommendedName>
</protein>
<keyword evidence="3" id="KW-1185">Reference proteome</keyword>
<dbReference type="AlphaFoldDB" id="A0A916VF20"/>
<reference evidence="2" key="2">
    <citation type="journal article" date="2021" name="Data Brief">
        <title>Draft genome sequence data of the facultative, thermophilic, xylanolytic bacterium Paenibacillus sp. strain DA-C8.</title>
        <authorList>
            <person name="Chhe C."/>
            <person name="Uke A."/>
            <person name="Baramee S."/>
            <person name="Ungkulpasvich U."/>
            <person name="Tachaapaikoon C."/>
            <person name="Pason P."/>
            <person name="Waeonukul R."/>
            <person name="Ratanakhanokchai K."/>
            <person name="Kosugi A."/>
        </authorList>
    </citation>
    <scope>NUCLEOTIDE SEQUENCE</scope>
    <source>
        <strain evidence="2">DA-C8</strain>
    </source>
</reference>
<name>A0A916VF20_9BACL</name>
<gene>
    <name evidence="2" type="ORF">PRECH8_06840</name>
</gene>
<evidence type="ECO:0000313" key="2">
    <source>
        <dbReference type="EMBL" id="GFR37388.1"/>
    </source>
</evidence>
<feature type="compositionally biased region" description="Basic and acidic residues" evidence="1">
    <location>
        <begin position="40"/>
        <end position="49"/>
    </location>
</feature>